<keyword evidence="5 7" id="KW-0063">Aspartyl esterase</keyword>
<dbReference type="InterPro" id="IPR000070">
    <property type="entry name" value="Pectinesterase_cat"/>
</dbReference>
<organism evidence="9 10">
    <name type="scientific">Eucalyptus globulus</name>
    <name type="common">Tasmanian blue gum</name>
    <dbReference type="NCBI Taxonomy" id="34317"/>
    <lineage>
        <taxon>Eukaryota</taxon>
        <taxon>Viridiplantae</taxon>
        <taxon>Streptophyta</taxon>
        <taxon>Embryophyta</taxon>
        <taxon>Tracheophyta</taxon>
        <taxon>Spermatophyta</taxon>
        <taxon>Magnoliopsida</taxon>
        <taxon>eudicotyledons</taxon>
        <taxon>Gunneridae</taxon>
        <taxon>Pentapetalae</taxon>
        <taxon>rosids</taxon>
        <taxon>malvids</taxon>
        <taxon>Myrtales</taxon>
        <taxon>Myrtaceae</taxon>
        <taxon>Myrtoideae</taxon>
        <taxon>Eucalypteae</taxon>
        <taxon>Eucalyptus</taxon>
    </lineage>
</organism>
<evidence type="ECO:0000256" key="6">
    <source>
        <dbReference type="PROSITE-ProRule" id="PRU10040"/>
    </source>
</evidence>
<comment type="caution">
    <text evidence="9">The sequence shown here is derived from an EMBL/GenBank/DDBJ whole genome shotgun (WGS) entry which is preliminary data.</text>
</comment>
<evidence type="ECO:0000256" key="4">
    <source>
        <dbReference type="ARBA" id="ARBA00022801"/>
    </source>
</evidence>
<dbReference type="NCBIfam" id="TIGR01614">
    <property type="entry name" value="PME_inhib"/>
    <property type="match status" value="1"/>
</dbReference>
<dbReference type="InterPro" id="IPR012334">
    <property type="entry name" value="Pectin_lyas_fold"/>
</dbReference>
<feature type="chain" id="PRO_5044529047" description="Pectinesterase" evidence="7">
    <location>
        <begin position="27"/>
        <end position="554"/>
    </location>
</feature>
<dbReference type="FunFam" id="2.160.20.10:FF:000001">
    <property type="entry name" value="Pectinesterase"/>
    <property type="match status" value="1"/>
</dbReference>
<feature type="signal peptide" evidence="7">
    <location>
        <begin position="1"/>
        <end position="26"/>
    </location>
</feature>
<dbReference type="Pfam" id="PF04043">
    <property type="entry name" value="PMEI"/>
    <property type="match status" value="1"/>
</dbReference>
<gene>
    <name evidence="9" type="ORF">ACJRO7_030386</name>
</gene>
<keyword evidence="10" id="KW-1185">Reference proteome</keyword>
<comment type="similarity">
    <text evidence="2">In the N-terminal section; belongs to the PMEI family.</text>
</comment>
<dbReference type="PANTHER" id="PTHR31707">
    <property type="entry name" value="PECTINESTERASE"/>
    <property type="match status" value="1"/>
</dbReference>
<evidence type="ECO:0000259" key="8">
    <source>
        <dbReference type="SMART" id="SM00856"/>
    </source>
</evidence>
<dbReference type="GO" id="GO:0045490">
    <property type="term" value="P:pectin catabolic process"/>
    <property type="evidence" value="ECO:0007669"/>
    <property type="project" value="UniProtKB-UniRule"/>
</dbReference>
<dbReference type="Proteomes" id="UP001634007">
    <property type="component" value="Unassembled WGS sequence"/>
</dbReference>
<accession>A0ABD3JHH6</accession>
<keyword evidence="4 7" id="KW-0378">Hydrolase</keyword>
<dbReference type="InterPro" id="IPR035513">
    <property type="entry name" value="Invertase/methylesterase_inhib"/>
</dbReference>
<dbReference type="CDD" id="cd15798">
    <property type="entry name" value="PMEI-like_3"/>
    <property type="match status" value="1"/>
</dbReference>
<dbReference type="EMBL" id="JBJKBG010000008">
    <property type="protein sequence ID" value="KAL3725361.1"/>
    <property type="molecule type" value="Genomic_DNA"/>
</dbReference>
<dbReference type="PROSITE" id="PS00503">
    <property type="entry name" value="PECTINESTERASE_2"/>
    <property type="match status" value="1"/>
</dbReference>
<reference evidence="9 10" key="1">
    <citation type="submission" date="2024-11" db="EMBL/GenBank/DDBJ databases">
        <title>Chromosome-level genome assembly of Eucalyptus globulus Labill. provides insights into its genome evolution.</title>
        <authorList>
            <person name="Li X."/>
        </authorList>
    </citation>
    <scope>NUCLEOTIDE SEQUENCE [LARGE SCALE GENOMIC DNA]</scope>
    <source>
        <strain evidence="9">CL2024</strain>
        <tissue evidence="9">Fresh tender leaves</tissue>
    </source>
</reference>
<comment type="pathway">
    <text evidence="1 7">Glycan metabolism; pectin degradation; 2-dehydro-3-deoxy-D-gluconate from pectin: step 1/5.</text>
</comment>
<evidence type="ECO:0000256" key="2">
    <source>
        <dbReference type="ARBA" id="ARBA00006027"/>
    </source>
</evidence>
<name>A0ABD3JHH6_EUCGL</name>
<dbReference type="InterPro" id="IPR011050">
    <property type="entry name" value="Pectin_lyase_fold/virulence"/>
</dbReference>
<feature type="active site" evidence="6">
    <location>
        <position position="407"/>
    </location>
</feature>
<keyword evidence="7" id="KW-0732">Signal</keyword>
<dbReference type="Gene3D" id="1.20.140.40">
    <property type="entry name" value="Invertase/pectin methylesterase inhibitor family protein"/>
    <property type="match status" value="1"/>
</dbReference>
<dbReference type="Gene3D" id="2.160.20.10">
    <property type="entry name" value="Single-stranded right-handed beta-helix, Pectin lyase-like"/>
    <property type="match status" value="1"/>
</dbReference>
<dbReference type="SUPFAM" id="SSF51126">
    <property type="entry name" value="Pectin lyase-like"/>
    <property type="match status" value="1"/>
</dbReference>
<feature type="domain" description="Pectinesterase inhibitor" evidence="8">
    <location>
        <begin position="37"/>
        <end position="192"/>
    </location>
</feature>
<proteinExistence type="inferred from homology"/>
<dbReference type="EC" id="3.1.1.11" evidence="7"/>
<dbReference type="SMART" id="SM00856">
    <property type="entry name" value="PMEI"/>
    <property type="match status" value="1"/>
</dbReference>
<evidence type="ECO:0000256" key="3">
    <source>
        <dbReference type="ARBA" id="ARBA00007786"/>
    </source>
</evidence>
<evidence type="ECO:0000313" key="10">
    <source>
        <dbReference type="Proteomes" id="UP001634007"/>
    </source>
</evidence>
<protein>
    <recommendedName>
        <fullName evidence="7">Pectinesterase</fullName>
        <ecNumber evidence="7">3.1.1.11</ecNumber>
    </recommendedName>
</protein>
<evidence type="ECO:0000256" key="5">
    <source>
        <dbReference type="ARBA" id="ARBA00023085"/>
    </source>
</evidence>
<sequence length="554" mass="61758">MSKPHAFLALLLLLLPFLFSSSNSLALEDDEIHARNTSLVSAETACNSTPDPAFCLSTLPDANATSDVRHFGRYFMQRSFSRACRFLSLVEHLLRVRAHLTAPEARALEDCRHVAVLNVEFLLKSSKLVDDKARELPAKEVDDVRTLLSAVLTNQETCSDGLQWAVASSRIKGGLPVRLSEDTKLHSATLALFSKGWSSRKGEAATRYSESTLMPLRLSQVSLNMSSLTRAFYASLSKKHIFAAGQHNTVQIRDIVVVKKDGSGNFTSINEAVGAAPNNVDGSNGYFLIYITAGIYHEYVYVNSNKKNLMMVGNGINRTVITGDRNAHDGWSILSSPTFTVEAPHFIAMDMTFRNTAGPEKGQAVAVRNSGDRSTFYRCSFEGYQDTLFTHFFRQSYRECDIYGTVDFIFGDATAVFEKCNVYPRRPQKGQYNAITAQARSNGDEETGIYFRNCTIRAADDLAKSNYYVETYLGRPWKDYSRTVYMHTFMDSLIHPAGWHDWNGTDFALSTLYYAEHNNTGPGSNTVNRVTWPGYHVISSDKEPDFGGSNFFPG</sequence>
<dbReference type="GO" id="GO:0042545">
    <property type="term" value="P:cell wall modification"/>
    <property type="evidence" value="ECO:0007669"/>
    <property type="project" value="UniProtKB-UniRule"/>
</dbReference>
<dbReference type="InterPro" id="IPR006501">
    <property type="entry name" value="Pectinesterase_inhib_dom"/>
</dbReference>
<dbReference type="AlphaFoldDB" id="A0ABD3JHH6"/>
<comment type="catalytic activity">
    <reaction evidence="7">
        <text>[(1-&gt;4)-alpha-D-galacturonosyl methyl ester](n) + n H2O = [(1-&gt;4)-alpha-D-galacturonosyl](n) + n methanol + n H(+)</text>
        <dbReference type="Rhea" id="RHEA:22380"/>
        <dbReference type="Rhea" id="RHEA-COMP:14570"/>
        <dbReference type="Rhea" id="RHEA-COMP:14573"/>
        <dbReference type="ChEBI" id="CHEBI:15377"/>
        <dbReference type="ChEBI" id="CHEBI:15378"/>
        <dbReference type="ChEBI" id="CHEBI:17790"/>
        <dbReference type="ChEBI" id="CHEBI:140522"/>
        <dbReference type="ChEBI" id="CHEBI:140523"/>
        <dbReference type="EC" id="3.1.1.11"/>
    </reaction>
</comment>
<evidence type="ECO:0000256" key="7">
    <source>
        <dbReference type="RuleBase" id="RU000589"/>
    </source>
</evidence>
<evidence type="ECO:0000256" key="1">
    <source>
        <dbReference type="ARBA" id="ARBA00005184"/>
    </source>
</evidence>
<dbReference type="SUPFAM" id="SSF101148">
    <property type="entry name" value="Plant invertase/pectin methylesterase inhibitor"/>
    <property type="match status" value="1"/>
</dbReference>
<dbReference type="InterPro" id="IPR033131">
    <property type="entry name" value="Pectinesterase_Asp_AS"/>
</dbReference>
<evidence type="ECO:0000313" key="9">
    <source>
        <dbReference type="EMBL" id="KAL3725361.1"/>
    </source>
</evidence>
<dbReference type="Pfam" id="PF01095">
    <property type="entry name" value="Pectinesterase"/>
    <property type="match status" value="1"/>
</dbReference>
<dbReference type="GO" id="GO:0030599">
    <property type="term" value="F:pectinesterase activity"/>
    <property type="evidence" value="ECO:0007669"/>
    <property type="project" value="UniProtKB-UniRule"/>
</dbReference>
<comment type="similarity">
    <text evidence="3">In the C-terminal section; belongs to the pectinesterase family.</text>
</comment>